<dbReference type="EMBL" id="CP014691">
    <property type="protein sequence ID" value="AQS87413.1"/>
    <property type="molecule type" value="Genomic_DNA"/>
</dbReference>
<dbReference type="AlphaFoldDB" id="A0A1U9KNT6"/>
<dbReference type="OrthoDB" id="7161641at2"/>
<dbReference type="STRING" id="320497.A0U93_05075"/>
<dbReference type="KEGG" id="nch:A0U93_05075"/>
<name>A0A1U9KNT6_9PROT</name>
<protein>
    <submittedName>
        <fullName evidence="1">Uncharacterized protein</fullName>
    </submittedName>
</protein>
<evidence type="ECO:0000313" key="1">
    <source>
        <dbReference type="EMBL" id="AQS87413.1"/>
    </source>
</evidence>
<evidence type="ECO:0000313" key="2">
    <source>
        <dbReference type="Proteomes" id="UP000188604"/>
    </source>
</evidence>
<dbReference type="Proteomes" id="UP000188604">
    <property type="component" value="Chromosome"/>
</dbReference>
<reference evidence="1 2" key="1">
    <citation type="submission" date="2016-03" db="EMBL/GenBank/DDBJ databases">
        <title>Acetic acid bacteria sequencing.</title>
        <authorList>
            <person name="Brandt J."/>
            <person name="Jakob F."/>
            <person name="Vogel R.F."/>
        </authorList>
    </citation>
    <scope>NUCLEOTIDE SEQUENCE [LARGE SCALE GENOMIC DNA]</scope>
    <source>
        <strain evidence="1 2">NBRC 101099</strain>
    </source>
</reference>
<organism evidence="1 2">
    <name type="scientific">Neoasaia chiangmaiensis</name>
    <dbReference type="NCBI Taxonomy" id="320497"/>
    <lineage>
        <taxon>Bacteria</taxon>
        <taxon>Pseudomonadati</taxon>
        <taxon>Pseudomonadota</taxon>
        <taxon>Alphaproteobacteria</taxon>
        <taxon>Acetobacterales</taxon>
        <taxon>Acetobacteraceae</taxon>
        <taxon>Neoasaia</taxon>
    </lineage>
</organism>
<sequence length="1070" mass="114332">MTLPHDPFHRASWRALRLGALVLVVLFLVVLLPISLLLWRLSAAPLDVTALASRWLPVAVQAGPHPGQPAGRLVWQRLTIAWHPGRAERGFSLHADDLRVLRMDGSPALRMGQAQLVVPISPLLGGVVAPRVMSGEHVAVVLRRGADGSVDLDLPGARKTGKTQDAFSLDMLERVALKDGAITLLGRADIPPLKVRDMTVSGNRDPHAGRYLLWRGDLRAVVQAPGGETAQLVATGRAAAEGVAWHLGMSPIEPTVFAPFLPNLARWHAPLSFVFDGVETEGRFGDLFRPRYGLAIARMNGHATLGAGQILQDGAPPLTILGGSAGLTVSPTHPGQRSARLSITNARLSLADRQNRPTSFAAGAEFVLSDLLAPRGIDATAHAEGSSFDLPALSAIWPVGLMKGARRWVVRNMVAGTGRGLSVDAVLHSAAGWDGLQPTAMRGALHIDDATVHWLRPVVPAEHVSADFGFESADTLKIVVHSGQQRADDAPGAPTLALSDGVIRIAQLYARDQTASFTMGLDGDLASYIRLLSVPRLHLLAGRHLPFASPSGPVHANATLTMPLVAHVRDEDIHVRAHAAYHDVHLDDVLLGRAVDAASGEIDATETGLDLRGQETLGGVSTKTTLHQSFHMRGLKDELVRIRSESDFDPESLIRARLATDGLFDGHAKLTSDFVEYRDGTANVDLTLDLHDAALEIPVWRKATGTTTTAHAHIGLRDGEIAVLDDLHAEGPDLRLNGRTRVRDGKVRDMMIDAFRIGRSGGDATIGLPQSTREPIIVSVHAPVLDLAPLFEPTLKSGTLTGRRLAPSPRRKWSQRTLPQQKWIVDVQAGRLFYARNGALGGVVAHLEDIDGQLRRADVAWSTPTAARIVLEPGQKGRRLSADVQDLGVMLSASGLNDRLRGGRARLRGIVGQGGATGLPPFEGQLDVGPFAFRRPPAALTTATHLSLYDWSKADADRFQVQELSLPISVRNDVLTIHDGHLGNAALGATVRGAIGLDDLKLDLHGTVVPVFAVNALPGRLPGIGKLFSPEKGGGLLAATFTVGGTTGAPDLRVNPFSVFLPGVLRRLVE</sequence>
<dbReference type="RefSeq" id="WP_077806395.1">
    <property type="nucleotide sequence ID" value="NZ_BJXS01000009.1"/>
</dbReference>
<accession>A0A1U9KNT6</accession>
<keyword evidence="2" id="KW-1185">Reference proteome</keyword>
<gene>
    <name evidence="1" type="ORF">A0U93_05075</name>
</gene>
<proteinExistence type="predicted"/>